<keyword evidence="3 6" id="KW-0812">Transmembrane</keyword>
<feature type="transmembrane region" description="Helical" evidence="6">
    <location>
        <begin position="471"/>
        <end position="493"/>
    </location>
</feature>
<feature type="transmembrane region" description="Helical" evidence="6">
    <location>
        <begin position="126"/>
        <end position="144"/>
    </location>
</feature>
<sequence>MSIGKRVAKNVFSNWANLAVNIVISFFLAPFIVKSLGNTWYGIWVIMMQFTGYLYLLDFGVRESVIRYVSKFLASKESESLDEILSASLLFYSGIGFIALAVSTALAFGFSSIFNVDPDVVPVAKIVIVLAGLTIGQTLAFNVYTGVVMGLQRYDIFNKIGIVFAFIRLALILVFLNLGYGILALAIIQLVIGLGNNLLIYRASKILLGEHGYQLRYKHRPLREQIPVFRSLYNYSVHVVVNNLGQKAIFYTDALIIGVFMNAASVTFYAIAGNLIEYLRRLILISNTVLNPLVSELETKKDTAAIQTVLMQGGRLSMLMALPIAAIYLTMGRQFIGHWMGYEYAALSGDVLFILAVSVALSTPQNTISSILYGISRHKIIANLRIVEAIANFAISIVLVQSLGIIGVALGTAIPQIVIMTIVLPLMVLRLLKLPVGKYVLETYVRPVAATAPFAAACYAVNTYIPASSLLTLMVQFALLGPVYLAGAWFIALHTRERRQYGQVLRSYLPALS</sequence>
<dbReference type="InterPro" id="IPR050833">
    <property type="entry name" value="Poly_Biosynth_Transport"/>
</dbReference>
<dbReference type="Proteomes" id="UP000092695">
    <property type="component" value="Chromosome"/>
</dbReference>
<dbReference type="PANTHER" id="PTHR30250">
    <property type="entry name" value="PST FAMILY PREDICTED COLANIC ACID TRANSPORTER"/>
    <property type="match status" value="1"/>
</dbReference>
<dbReference type="PANTHER" id="PTHR30250:SF26">
    <property type="entry name" value="PSMA PROTEIN"/>
    <property type="match status" value="1"/>
</dbReference>
<gene>
    <name evidence="7" type="ORF">BA177_06885</name>
</gene>
<reference evidence="7 8" key="1">
    <citation type="submission" date="2016-06" db="EMBL/GenBank/DDBJ databases">
        <title>Complete genome sequence of a deep-branching marine Gamma Proteobacterium Woeseia oceani type strain XK5.</title>
        <authorList>
            <person name="Mu D."/>
            <person name="Du Z."/>
        </authorList>
    </citation>
    <scope>NUCLEOTIDE SEQUENCE [LARGE SCALE GENOMIC DNA]</scope>
    <source>
        <strain evidence="7 8">XK5</strain>
    </source>
</reference>
<dbReference type="OrthoDB" id="104623at2"/>
<evidence type="ECO:0000256" key="3">
    <source>
        <dbReference type="ARBA" id="ARBA00022692"/>
    </source>
</evidence>
<proteinExistence type="predicted"/>
<dbReference type="KEGG" id="woc:BA177_06885"/>
<dbReference type="EMBL" id="CP016268">
    <property type="protein sequence ID" value="ANO50970.1"/>
    <property type="molecule type" value="Genomic_DNA"/>
</dbReference>
<evidence type="ECO:0000256" key="1">
    <source>
        <dbReference type="ARBA" id="ARBA00004651"/>
    </source>
</evidence>
<dbReference type="Pfam" id="PF13440">
    <property type="entry name" value="Polysacc_synt_3"/>
    <property type="match status" value="1"/>
</dbReference>
<accession>A0A193LEL4</accession>
<evidence type="ECO:0000313" key="8">
    <source>
        <dbReference type="Proteomes" id="UP000092695"/>
    </source>
</evidence>
<feature type="transmembrane region" description="Helical" evidence="6">
    <location>
        <begin position="413"/>
        <end position="432"/>
    </location>
</feature>
<dbReference type="STRING" id="1548547.BA177_06885"/>
<feature type="transmembrane region" description="Helical" evidence="6">
    <location>
        <begin position="89"/>
        <end position="114"/>
    </location>
</feature>
<feature type="transmembrane region" description="Helical" evidence="6">
    <location>
        <begin position="316"/>
        <end position="336"/>
    </location>
</feature>
<feature type="transmembrane region" description="Helical" evidence="6">
    <location>
        <begin position="382"/>
        <end position="407"/>
    </location>
</feature>
<keyword evidence="2" id="KW-1003">Cell membrane</keyword>
<feature type="transmembrane region" description="Helical" evidence="6">
    <location>
        <begin position="248"/>
        <end position="272"/>
    </location>
</feature>
<keyword evidence="5 6" id="KW-0472">Membrane</keyword>
<evidence type="ECO:0000256" key="4">
    <source>
        <dbReference type="ARBA" id="ARBA00022989"/>
    </source>
</evidence>
<evidence type="ECO:0000313" key="7">
    <source>
        <dbReference type="EMBL" id="ANO50970.1"/>
    </source>
</evidence>
<feature type="transmembrane region" description="Helical" evidence="6">
    <location>
        <begin position="444"/>
        <end position="465"/>
    </location>
</feature>
<feature type="transmembrane region" description="Helical" evidence="6">
    <location>
        <begin position="39"/>
        <end position="57"/>
    </location>
</feature>
<name>A0A193LEL4_9GAMM</name>
<comment type="subcellular location">
    <subcellularLocation>
        <location evidence="1">Cell membrane</location>
        <topology evidence="1">Multi-pass membrane protein</topology>
    </subcellularLocation>
</comment>
<evidence type="ECO:0000256" key="5">
    <source>
        <dbReference type="ARBA" id="ARBA00023136"/>
    </source>
</evidence>
<keyword evidence="4 6" id="KW-1133">Transmembrane helix</keyword>
<evidence type="ECO:0000256" key="6">
    <source>
        <dbReference type="SAM" id="Phobius"/>
    </source>
</evidence>
<dbReference type="RefSeq" id="WP_068614613.1">
    <property type="nucleotide sequence ID" value="NZ_CP016268.1"/>
</dbReference>
<evidence type="ECO:0000256" key="2">
    <source>
        <dbReference type="ARBA" id="ARBA00022475"/>
    </source>
</evidence>
<protein>
    <submittedName>
        <fullName evidence="7">Uncharacterized protein</fullName>
    </submittedName>
</protein>
<dbReference type="GO" id="GO:0005886">
    <property type="term" value="C:plasma membrane"/>
    <property type="evidence" value="ECO:0007669"/>
    <property type="project" value="UniProtKB-SubCell"/>
</dbReference>
<dbReference type="AlphaFoldDB" id="A0A193LEL4"/>
<keyword evidence="8" id="KW-1185">Reference proteome</keyword>
<organism evidence="7 8">
    <name type="scientific">Woeseia oceani</name>
    <dbReference type="NCBI Taxonomy" id="1548547"/>
    <lineage>
        <taxon>Bacteria</taxon>
        <taxon>Pseudomonadati</taxon>
        <taxon>Pseudomonadota</taxon>
        <taxon>Gammaproteobacteria</taxon>
        <taxon>Woeseiales</taxon>
        <taxon>Woeseiaceae</taxon>
        <taxon>Woeseia</taxon>
    </lineage>
</organism>
<feature type="transmembrane region" description="Helical" evidence="6">
    <location>
        <begin position="12"/>
        <end position="33"/>
    </location>
</feature>